<dbReference type="GeneTree" id="ENSGT00940000161798"/>
<keyword evidence="12" id="KW-0325">Glycoprotein</keyword>
<evidence type="ECO:0000256" key="10">
    <source>
        <dbReference type="ARBA" id="ARBA00023098"/>
    </source>
</evidence>
<dbReference type="GO" id="GO:0006493">
    <property type="term" value="P:protein O-linked glycosylation"/>
    <property type="evidence" value="ECO:0007669"/>
    <property type="project" value="TreeGrafter"/>
</dbReference>
<comment type="pathway">
    <text evidence="2">Protein modification; protein glycosylation.</text>
</comment>
<evidence type="ECO:0000256" key="8">
    <source>
        <dbReference type="ARBA" id="ARBA00022989"/>
    </source>
</evidence>
<dbReference type="AlphaFoldDB" id="A0A670ZB70"/>
<keyword evidence="11" id="KW-0472">Membrane</keyword>
<keyword evidence="5" id="KW-0808">Transferase</keyword>
<evidence type="ECO:0000256" key="13">
    <source>
        <dbReference type="RuleBase" id="RU363063"/>
    </source>
</evidence>
<comment type="similarity">
    <text evidence="3 13">Belongs to the glycosyltransferase 31 family.</text>
</comment>
<keyword evidence="7" id="KW-0735">Signal-anchor</keyword>
<dbReference type="Ensembl" id="ENSPTXT00000018858.1">
    <property type="protein sequence ID" value="ENSPTXP00000018306.1"/>
    <property type="gene ID" value="ENSPTXG00000012604.1"/>
</dbReference>
<proteinExistence type="inferred from homology"/>
<keyword evidence="6" id="KW-0812">Transmembrane</keyword>
<dbReference type="Gene3D" id="3.90.550.50">
    <property type="match status" value="1"/>
</dbReference>
<dbReference type="Pfam" id="PF01762">
    <property type="entry name" value="Galactosyl_T"/>
    <property type="match status" value="1"/>
</dbReference>
<keyword evidence="8" id="KW-1133">Transmembrane helix</keyword>
<dbReference type="InterPro" id="IPR002659">
    <property type="entry name" value="Glyco_trans_31"/>
</dbReference>
<reference evidence="14" key="1">
    <citation type="submission" date="2025-08" db="UniProtKB">
        <authorList>
            <consortium name="Ensembl"/>
        </authorList>
    </citation>
    <scope>IDENTIFICATION</scope>
</reference>
<evidence type="ECO:0000256" key="1">
    <source>
        <dbReference type="ARBA" id="ARBA00004323"/>
    </source>
</evidence>
<evidence type="ECO:0000256" key="4">
    <source>
        <dbReference type="ARBA" id="ARBA00022676"/>
    </source>
</evidence>
<dbReference type="EC" id="2.4.1.-" evidence="13"/>
<dbReference type="PANTHER" id="PTHR11214">
    <property type="entry name" value="BETA-1,3-N-ACETYLGLUCOSAMINYLTRANSFERASE"/>
    <property type="match status" value="1"/>
</dbReference>
<protein>
    <recommendedName>
        <fullName evidence="13">Hexosyltransferase</fullName>
        <ecNumber evidence="13">2.4.1.-</ecNumber>
    </recommendedName>
</protein>
<reference evidence="14" key="2">
    <citation type="submission" date="2025-09" db="UniProtKB">
        <authorList>
            <consortium name="Ensembl"/>
        </authorList>
    </citation>
    <scope>IDENTIFICATION</scope>
</reference>
<name>A0A670ZB70_PSETE</name>
<dbReference type="OMA" id="KWAVPEF"/>
<dbReference type="GO" id="GO:0006629">
    <property type="term" value="P:lipid metabolic process"/>
    <property type="evidence" value="ECO:0007669"/>
    <property type="project" value="UniProtKB-KW"/>
</dbReference>
<keyword evidence="15" id="KW-1185">Reference proteome</keyword>
<evidence type="ECO:0000256" key="2">
    <source>
        <dbReference type="ARBA" id="ARBA00004922"/>
    </source>
</evidence>
<evidence type="ECO:0000256" key="6">
    <source>
        <dbReference type="ARBA" id="ARBA00022692"/>
    </source>
</evidence>
<accession>A0A670ZB70</accession>
<evidence type="ECO:0000256" key="9">
    <source>
        <dbReference type="ARBA" id="ARBA00023034"/>
    </source>
</evidence>
<dbReference type="FunFam" id="3.90.550.50:FF:000001">
    <property type="entry name" value="Hexosyltransferase"/>
    <property type="match status" value="1"/>
</dbReference>
<keyword evidence="10" id="KW-0443">Lipid metabolism</keyword>
<evidence type="ECO:0000256" key="5">
    <source>
        <dbReference type="ARBA" id="ARBA00022679"/>
    </source>
</evidence>
<dbReference type="Proteomes" id="UP000472273">
    <property type="component" value="Unplaced"/>
</dbReference>
<dbReference type="PANTHER" id="PTHR11214:SF378">
    <property type="entry name" value="BETA-1,3-GALACTOSYLTRANSFERASE 4"/>
    <property type="match status" value="1"/>
</dbReference>
<evidence type="ECO:0000313" key="15">
    <source>
        <dbReference type="Proteomes" id="UP000472273"/>
    </source>
</evidence>
<evidence type="ECO:0000256" key="3">
    <source>
        <dbReference type="ARBA" id="ARBA00008661"/>
    </source>
</evidence>
<sequence length="274" mass="29464">MVSGVGEQYTDTLLQPPPNAFTLSPSPCAQTAPWLLVLVASAPGHVAQRAGVQRSWGGARVAGGHSVHTVFTVGLPGDVAQQAALEREAAEHGDLLQARFADTYTNLTLKTLAMLGWATTHCPTARFLLKTDDDVFLNLPALARHLEQLASPPAAYLGYVCSHGTSIRNPYSWHYVPTWLYPQPAFPPYCSGTAYVLSAPAAAAVLGAACLLPLVPVEDVYVALCAHHAGIAPRHLNHMARPSHYPPDACCYREVLLSMHEVEPAEMLSMWEAP</sequence>
<evidence type="ECO:0000313" key="14">
    <source>
        <dbReference type="Ensembl" id="ENSPTXP00000018306.1"/>
    </source>
</evidence>
<dbReference type="GO" id="GO:0000139">
    <property type="term" value="C:Golgi membrane"/>
    <property type="evidence" value="ECO:0007669"/>
    <property type="project" value="UniProtKB-SubCell"/>
</dbReference>
<gene>
    <name evidence="14" type="primary">LOC113455095</name>
</gene>
<evidence type="ECO:0000256" key="11">
    <source>
        <dbReference type="ARBA" id="ARBA00023136"/>
    </source>
</evidence>
<keyword evidence="4 13" id="KW-0328">Glycosyltransferase</keyword>
<organism evidence="14 15">
    <name type="scientific">Pseudonaja textilis</name>
    <name type="common">Eastern brown snake</name>
    <dbReference type="NCBI Taxonomy" id="8673"/>
    <lineage>
        <taxon>Eukaryota</taxon>
        <taxon>Metazoa</taxon>
        <taxon>Chordata</taxon>
        <taxon>Craniata</taxon>
        <taxon>Vertebrata</taxon>
        <taxon>Euteleostomi</taxon>
        <taxon>Lepidosauria</taxon>
        <taxon>Squamata</taxon>
        <taxon>Bifurcata</taxon>
        <taxon>Unidentata</taxon>
        <taxon>Episquamata</taxon>
        <taxon>Toxicofera</taxon>
        <taxon>Serpentes</taxon>
        <taxon>Colubroidea</taxon>
        <taxon>Elapidae</taxon>
        <taxon>Hydrophiinae</taxon>
        <taxon>Pseudonaja</taxon>
    </lineage>
</organism>
<comment type="subcellular location">
    <subcellularLocation>
        <location evidence="1 13">Golgi apparatus membrane</location>
        <topology evidence="1 13">Single-pass type II membrane protein</topology>
    </subcellularLocation>
</comment>
<dbReference type="GO" id="GO:0016758">
    <property type="term" value="F:hexosyltransferase activity"/>
    <property type="evidence" value="ECO:0007669"/>
    <property type="project" value="InterPro"/>
</dbReference>
<evidence type="ECO:0000256" key="12">
    <source>
        <dbReference type="ARBA" id="ARBA00023180"/>
    </source>
</evidence>
<evidence type="ECO:0000256" key="7">
    <source>
        <dbReference type="ARBA" id="ARBA00022968"/>
    </source>
</evidence>
<keyword evidence="9 13" id="KW-0333">Golgi apparatus</keyword>